<name>A0A0F9E0W3_9ZZZZ</name>
<protein>
    <submittedName>
        <fullName evidence="1">Uncharacterized protein</fullName>
    </submittedName>
</protein>
<dbReference type="EMBL" id="LAZR01026791">
    <property type="protein sequence ID" value="KKL67644.1"/>
    <property type="molecule type" value="Genomic_DNA"/>
</dbReference>
<comment type="caution">
    <text evidence="1">The sequence shown here is derived from an EMBL/GenBank/DDBJ whole genome shotgun (WGS) entry which is preliminary data.</text>
</comment>
<organism evidence="1">
    <name type="scientific">marine sediment metagenome</name>
    <dbReference type="NCBI Taxonomy" id="412755"/>
    <lineage>
        <taxon>unclassified sequences</taxon>
        <taxon>metagenomes</taxon>
        <taxon>ecological metagenomes</taxon>
    </lineage>
</organism>
<sequence>MKEKITVSDLLKCNMALKELGEVEAPASVAIHIARLVRVLSIEIETVLKQINGLVEKYGAVDKTSKQLMVRADSPKWKPYQQEVKA</sequence>
<dbReference type="AlphaFoldDB" id="A0A0F9E0W3"/>
<accession>A0A0F9E0W3</accession>
<reference evidence="1" key="1">
    <citation type="journal article" date="2015" name="Nature">
        <title>Complex archaea that bridge the gap between prokaryotes and eukaryotes.</title>
        <authorList>
            <person name="Spang A."/>
            <person name="Saw J.H."/>
            <person name="Jorgensen S.L."/>
            <person name="Zaremba-Niedzwiedzka K."/>
            <person name="Martijn J."/>
            <person name="Lind A.E."/>
            <person name="van Eijk R."/>
            <person name="Schleper C."/>
            <person name="Guy L."/>
            <person name="Ettema T.J."/>
        </authorList>
    </citation>
    <scope>NUCLEOTIDE SEQUENCE</scope>
</reference>
<evidence type="ECO:0000313" key="1">
    <source>
        <dbReference type="EMBL" id="KKL67644.1"/>
    </source>
</evidence>
<gene>
    <name evidence="1" type="ORF">LCGC14_2132890</name>
</gene>
<feature type="non-terminal residue" evidence="1">
    <location>
        <position position="86"/>
    </location>
</feature>
<proteinExistence type="predicted"/>